<name>A0ABU8TFN6_9HYPH</name>
<protein>
    <recommendedName>
        <fullName evidence="6 11">6-phosphogluconate dehydrogenase, decarboxylating</fullName>
        <ecNumber evidence="5 11">1.1.1.44</ecNumber>
    </recommendedName>
</protein>
<evidence type="ECO:0000256" key="2">
    <source>
        <dbReference type="ARBA" id="ARBA00004874"/>
    </source>
</evidence>
<dbReference type="InterPro" id="IPR006184">
    <property type="entry name" value="6PGdom_BS"/>
</dbReference>
<dbReference type="InterPro" id="IPR008927">
    <property type="entry name" value="6-PGluconate_DH-like_C_sf"/>
</dbReference>
<keyword evidence="11 12" id="KW-0521">NADP</keyword>
<dbReference type="Gene3D" id="3.40.50.720">
    <property type="entry name" value="NAD(P)-binding Rossmann-like Domain"/>
    <property type="match status" value="1"/>
</dbReference>
<dbReference type="Pfam" id="PF00393">
    <property type="entry name" value="6PGD"/>
    <property type="match status" value="1"/>
</dbReference>
<comment type="caution">
    <text evidence="14">The sequence shown here is derived from an EMBL/GenBank/DDBJ whole genome shotgun (WGS) entry which is preliminary data.</text>
</comment>
<evidence type="ECO:0000313" key="15">
    <source>
        <dbReference type="Proteomes" id="UP001385499"/>
    </source>
</evidence>
<evidence type="ECO:0000256" key="12">
    <source>
        <dbReference type="RuleBase" id="RU000485"/>
    </source>
</evidence>
<organism evidence="14 15">
    <name type="scientific">Roseibium algae</name>
    <dbReference type="NCBI Taxonomy" id="3123038"/>
    <lineage>
        <taxon>Bacteria</taxon>
        <taxon>Pseudomonadati</taxon>
        <taxon>Pseudomonadota</taxon>
        <taxon>Alphaproteobacteria</taxon>
        <taxon>Hyphomicrobiales</taxon>
        <taxon>Stappiaceae</taxon>
        <taxon>Roseibium</taxon>
    </lineage>
</organism>
<dbReference type="PIRSF" id="PIRSF000109">
    <property type="entry name" value="6PGD"/>
    <property type="match status" value="1"/>
</dbReference>
<reference evidence="14 15" key="1">
    <citation type="submission" date="2024-02" db="EMBL/GenBank/DDBJ databases">
        <title>Roseibium algae sp. nov., isolated from marine alga (Grateloupia sp.), showing potential in myo-inositol conversion.</title>
        <authorList>
            <person name="Wang Y."/>
        </authorList>
    </citation>
    <scope>NUCLEOTIDE SEQUENCE [LARGE SCALE GENOMIC DNA]</scope>
    <source>
        <strain evidence="14 15">H3510</strain>
    </source>
</reference>
<comment type="similarity">
    <text evidence="3 11 12">Belongs to the 6-phosphogluconate dehydrogenase family.</text>
</comment>
<keyword evidence="8 12" id="KW-0311">Gluconate utilization</keyword>
<dbReference type="InterPro" id="IPR006115">
    <property type="entry name" value="6PGDH_NADP-bd"/>
</dbReference>
<evidence type="ECO:0000256" key="11">
    <source>
        <dbReference type="PIRNR" id="PIRNR000109"/>
    </source>
</evidence>
<comment type="subunit">
    <text evidence="4 11">Homodimer.</text>
</comment>
<dbReference type="InterPro" id="IPR013328">
    <property type="entry name" value="6PGD_dom2"/>
</dbReference>
<evidence type="ECO:0000256" key="7">
    <source>
        <dbReference type="ARBA" id="ARBA00023002"/>
    </source>
</evidence>
<dbReference type="NCBIfam" id="TIGR00873">
    <property type="entry name" value="gnd"/>
    <property type="match status" value="1"/>
</dbReference>
<keyword evidence="7 11" id="KW-0560">Oxidoreductase</keyword>
<dbReference type="EC" id="1.1.1.44" evidence="5 11"/>
<accession>A0ABU8TFN6</accession>
<comment type="function">
    <text evidence="1 11">Catalyzes the oxidative decarboxylation of 6-phosphogluconate to ribulose 5-phosphate and CO(2), with concomitant reduction of NADP to NADPH.</text>
</comment>
<dbReference type="InterPro" id="IPR006183">
    <property type="entry name" value="Pgluconate_DH"/>
</dbReference>
<evidence type="ECO:0000256" key="1">
    <source>
        <dbReference type="ARBA" id="ARBA00002526"/>
    </source>
</evidence>
<keyword evidence="15" id="KW-1185">Reference proteome</keyword>
<dbReference type="Proteomes" id="UP001385499">
    <property type="component" value="Unassembled WGS sequence"/>
</dbReference>
<dbReference type="SMART" id="SM01350">
    <property type="entry name" value="6PGD"/>
    <property type="match status" value="1"/>
</dbReference>
<dbReference type="InterPro" id="IPR006114">
    <property type="entry name" value="6PGDH_C"/>
</dbReference>
<dbReference type="NCBIfam" id="NF006765">
    <property type="entry name" value="PRK09287.1"/>
    <property type="match status" value="1"/>
</dbReference>
<dbReference type="Pfam" id="PF03446">
    <property type="entry name" value="NAD_binding_2"/>
    <property type="match status" value="1"/>
</dbReference>
<keyword evidence="9 11" id="KW-0570">Pentose shunt</keyword>
<evidence type="ECO:0000313" key="14">
    <source>
        <dbReference type="EMBL" id="MEJ8472972.1"/>
    </source>
</evidence>
<gene>
    <name evidence="14" type="primary">gndA</name>
    <name evidence="14" type="ORF">V6575_02635</name>
</gene>
<evidence type="ECO:0000256" key="3">
    <source>
        <dbReference type="ARBA" id="ARBA00008419"/>
    </source>
</evidence>
<comment type="pathway">
    <text evidence="2 11 12">Carbohydrate degradation; pentose phosphate pathway; D-ribulose 5-phosphate from D-glucose 6-phosphate (oxidative stage): step 3/3.</text>
</comment>
<feature type="domain" description="6-phosphogluconate dehydrogenase C-terminal" evidence="13">
    <location>
        <begin position="185"/>
        <end position="473"/>
    </location>
</feature>
<dbReference type="InterPro" id="IPR006113">
    <property type="entry name" value="6PGDH_Gnd/GntZ"/>
</dbReference>
<evidence type="ECO:0000256" key="9">
    <source>
        <dbReference type="ARBA" id="ARBA00023126"/>
    </source>
</evidence>
<evidence type="ECO:0000259" key="13">
    <source>
        <dbReference type="SMART" id="SM01350"/>
    </source>
</evidence>
<dbReference type="PRINTS" id="PR00076">
    <property type="entry name" value="6PGDHDRGNASE"/>
</dbReference>
<dbReference type="InterPro" id="IPR036291">
    <property type="entry name" value="NAD(P)-bd_dom_sf"/>
</dbReference>
<evidence type="ECO:0000256" key="5">
    <source>
        <dbReference type="ARBA" id="ARBA00013011"/>
    </source>
</evidence>
<evidence type="ECO:0000256" key="8">
    <source>
        <dbReference type="ARBA" id="ARBA00023064"/>
    </source>
</evidence>
<dbReference type="Gene3D" id="1.20.5.320">
    <property type="entry name" value="6-Phosphogluconate Dehydrogenase, domain 3"/>
    <property type="match status" value="1"/>
</dbReference>
<dbReference type="EMBL" id="JBAKIA010000001">
    <property type="protein sequence ID" value="MEJ8472972.1"/>
    <property type="molecule type" value="Genomic_DNA"/>
</dbReference>
<dbReference type="Gene3D" id="1.10.1040.10">
    <property type="entry name" value="N-(1-d-carboxylethyl)-l-norvaline Dehydrogenase, domain 2"/>
    <property type="match status" value="1"/>
</dbReference>
<dbReference type="PANTHER" id="PTHR11811">
    <property type="entry name" value="6-PHOSPHOGLUCONATE DEHYDROGENASE"/>
    <property type="match status" value="1"/>
</dbReference>
<dbReference type="PROSITE" id="PS00461">
    <property type="entry name" value="6PGD"/>
    <property type="match status" value="1"/>
</dbReference>
<dbReference type="RefSeq" id="WP_340272473.1">
    <property type="nucleotide sequence ID" value="NZ_JBAKIA010000001.1"/>
</dbReference>
<comment type="catalytic activity">
    <reaction evidence="10 11 12">
        <text>6-phospho-D-gluconate + NADP(+) = D-ribulose 5-phosphate + CO2 + NADPH</text>
        <dbReference type="Rhea" id="RHEA:10116"/>
        <dbReference type="ChEBI" id="CHEBI:16526"/>
        <dbReference type="ChEBI" id="CHEBI:57783"/>
        <dbReference type="ChEBI" id="CHEBI:58121"/>
        <dbReference type="ChEBI" id="CHEBI:58349"/>
        <dbReference type="ChEBI" id="CHEBI:58759"/>
        <dbReference type="EC" id="1.1.1.44"/>
    </reaction>
</comment>
<evidence type="ECO:0000256" key="6">
    <source>
        <dbReference type="ARBA" id="ARBA00018193"/>
    </source>
</evidence>
<dbReference type="GO" id="GO:0004616">
    <property type="term" value="F:phosphogluconate dehydrogenase (decarboxylating) activity"/>
    <property type="evidence" value="ECO:0007669"/>
    <property type="project" value="UniProtKB-EC"/>
</dbReference>
<proteinExistence type="inferred from homology"/>
<evidence type="ECO:0000256" key="4">
    <source>
        <dbReference type="ARBA" id="ARBA00011738"/>
    </source>
</evidence>
<dbReference type="SUPFAM" id="SSF51735">
    <property type="entry name" value="NAD(P)-binding Rossmann-fold domains"/>
    <property type="match status" value="1"/>
</dbReference>
<dbReference type="SUPFAM" id="SSF48179">
    <property type="entry name" value="6-phosphogluconate dehydrogenase C-terminal domain-like"/>
    <property type="match status" value="1"/>
</dbReference>
<evidence type="ECO:0000256" key="10">
    <source>
        <dbReference type="ARBA" id="ARBA00048640"/>
    </source>
</evidence>
<sequence>MAEVMTGAAEIGLIGLGTMGGNLALNIAENGFSIAVFNRTVAKTDSFFASAGPLADKIVPTKTLQDFVASIKKPRAVILMVPAGEAVDAQIAALRPLLDSDDLIIDAGNANYHDTNRRNDDAKASGTRFMGIGVSGGEEGARFGPSIMAGGPTDAWDQVGHILEAISAKHGDVPCAAHLGDSGAGHLVKTVHNGIEYADMQMIAEVYGVMRDGFGMSAAEIGDVFDQWNGGILQSYLIEISAKVAKTADPDSGNPMLDIILDRAGQKGTGRWTAIEALMLGTPASAIEAAVAARTMSARLDERKKGEAVFGAAPAAVDKAAIATSMLEAALVAGKIVCYAQGFGLILEAAKQYGWAMPLPEIAKIWREGCIIRSAMLNDMADALAEDPERNLMLAPFFADKLKDTHDALRKVVAEGALKGLPVPALSSALSYFDIMRTQRSTANMLQGQRDFFGAHGFERTDKDGSGYHGPWAMNAG</sequence>